<dbReference type="AlphaFoldDB" id="A0AAX0RSD9"/>
<gene>
    <name evidence="8" type="ORF">CN689_05455</name>
</gene>
<keyword evidence="3" id="KW-1003">Cell membrane</keyword>
<dbReference type="Proteomes" id="UP000220106">
    <property type="component" value="Unassembled WGS sequence"/>
</dbReference>
<evidence type="ECO:0000256" key="5">
    <source>
        <dbReference type="ARBA" id="ARBA00022989"/>
    </source>
</evidence>
<dbReference type="GO" id="GO:0005886">
    <property type="term" value="C:plasma membrane"/>
    <property type="evidence" value="ECO:0007669"/>
    <property type="project" value="UniProtKB-SubCell"/>
</dbReference>
<keyword evidence="6 7" id="KW-0472">Membrane</keyword>
<dbReference type="RefSeq" id="WP_098175156.1">
    <property type="nucleotide sequence ID" value="NZ_NUEQ01000011.1"/>
</dbReference>
<evidence type="ECO:0000313" key="9">
    <source>
        <dbReference type="Proteomes" id="UP000220106"/>
    </source>
</evidence>
<feature type="transmembrane region" description="Helical" evidence="7">
    <location>
        <begin position="56"/>
        <end position="79"/>
    </location>
</feature>
<evidence type="ECO:0000256" key="7">
    <source>
        <dbReference type="SAM" id="Phobius"/>
    </source>
</evidence>
<dbReference type="PANTHER" id="PTHR33884">
    <property type="entry name" value="UPF0410 PROTEIN YMGE"/>
    <property type="match status" value="1"/>
</dbReference>
<accession>A0AAX0RSD9</accession>
<proteinExistence type="inferred from homology"/>
<feature type="transmembrane region" description="Helical" evidence="7">
    <location>
        <begin position="29"/>
        <end position="50"/>
    </location>
</feature>
<keyword evidence="4 7" id="KW-0812">Transmembrane</keyword>
<dbReference type="Pfam" id="PF04226">
    <property type="entry name" value="Transgly_assoc"/>
    <property type="match status" value="1"/>
</dbReference>
<evidence type="ECO:0000313" key="8">
    <source>
        <dbReference type="EMBL" id="PEJ35907.1"/>
    </source>
</evidence>
<evidence type="ECO:0000256" key="4">
    <source>
        <dbReference type="ARBA" id="ARBA00022692"/>
    </source>
</evidence>
<comment type="similarity">
    <text evidence="2">Belongs to the UPF0410 family.</text>
</comment>
<dbReference type="InterPro" id="IPR007341">
    <property type="entry name" value="Transgly_assoc"/>
</dbReference>
<name>A0AAX0RSD9_9BACI</name>
<evidence type="ECO:0000256" key="2">
    <source>
        <dbReference type="ARBA" id="ARBA00011006"/>
    </source>
</evidence>
<keyword evidence="5 7" id="KW-1133">Transmembrane helix</keyword>
<evidence type="ECO:0000256" key="1">
    <source>
        <dbReference type="ARBA" id="ARBA00004651"/>
    </source>
</evidence>
<dbReference type="EMBL" id="NUEQ01000011">
    <property type="protein sequence ID" value="PEJ35907.1"/>
    <property type="molecule type" value="Genomic_DNA"/>
</dbReference>
<evidence type="ECO:0000256" key="6">
    <source>
        <dbReference type="ARBA" id="ARBA00023136"/>
    </source>
</evidence>
<feature type="transmembrane region" description="Helical" evidence="7">
    <location>
        <begin position="6"/>
        <end position="22"/>
    </location>
</feature>
<organism evidence="8 9">
    <name type="scientific">Peribacillus butanolivorans</name>
    <dbReference type="NCBI Taxonomy" id="421767"/>
    <lineage>
        <taxon>Bacteria</taxon>
        <taxon>Bacillati</taxon>
        <taxon>Bacillota</taxon>
        <taxon>Bacilli</taxon>
        <taxon>Bacillales</taxon>
        <taxon>Bacillaceae</taxon>
        <taxon>Peribacillus</taxon>
    </lineage>
</organism>
<protein>
    <submittedName>
        <fullName evidence="8">GlsB/YeaQ/YmgE family stress response membrane protein</fullName>
    </submittedName>
</protein>
<evidence type="ECO:0000256" key="3">
    <source>
        <dbReference type="ARBA" id="ARBA00022475"/>
    </source>
</evidence>
<comment type="caution">
    <text evidence="8">The sequence shown here is derived from an EMBL/GenBank/DDBJ whole genome shotgun (WGS) entry which is preliminary data.</text>
</comment>
<dbReference type="PANTHER" id="PTHR33884:SF3">
    <property type="entry name" value="UPF0410 PROTEIN YMGE"/>
    <property type="match status" value="1"/>
</dbReference>
<comment type="subcellular location">
    <subcellularLocation>
        <location evidence="1">Cell membrane</location>
        <topology evidence="1">Multi-pass membrane protein</topology>
    </subcellularLocation>
</comment>
<sequence>MGFIWALIIGGIIDWIASLIAGRDIPGGIIGNIIAGFIGAWLGSLILGSWGPEVGGFFIIPAIIGAIILVFIISCENVVNYRNGHKIVSVFYINRILY</sequence>
<reference evidence="8 9" key="1">
    <citation type="submission" date="2017-09" db="EMBL/GenBank/DDBJ databases">
        <title>Large-scale bioinformatics analysis of Bacillus genomes uncovers conserved roles of natural products in bacterial physiology.</title>
        <authorList>
            <consortium name="Agbiome Team Llc"/>
            <person name="Bleich R.M."/>
            <person name="Kirk G.J."/>
            <person name="Santa Maria K.C."/>
            <person name="Allen S.E."/>
            <person name="Farag S."/>
            <person name="Shank E.A."/>
            <person name="Bowers A."/>
        </authorList>
    </citation>
    <scope>NUCLEOTIDE SEQUENCE [LARGE SCALE GENOMIC DNA]</scope>
    <source>
        <strain evidence="8 9">AFS003229</strain>
    </source>
</reference>